<name>A0AAU7Q7T9_9GAMM</name>
<protein>
    <submittedName>
        <fullName evidence="1">Heme-binding protein</fullName>
    </submittedName>
</protein>
<accession>A0AAU7Q7T9</accession>
<sequence length="137" mass="13691">MSQAAYYAVKNITLAAAQGLLSVGIQAALEQNAAVSIAVVDRAGQLAAFAKMDAAPPVSVSVAQGKARTAAAIRDSSALFEQMINQGATAMLSVPDLVPLTGGLPLWADGEIIGAVGVSGSSGEGDLRLAERIAAAL</sequence>
<dbReference type="InterPro" id="IPR005624">
    <property type="entry name" value="PduO/GlcC-like"/>
</dbReference>
<proteinExistence type="predicted"/>
<dbReference type="SUPFAM" id="SSF143744">
    <property type="entry name" value="GlcG-like"/>
    <property type="match status" value="1"/>
</dbReference>
<reference evidence="1" key="1">
    <citation type="submission" date="2024-06" db="EMBL/GenBank/DDBJ databases">
        <authorList>
            <person name="Coelho C."/>
            <person name="Bento M."/>
            <person name="Garcia E."/>
            <person name="Camelo A."/>
            <person name="Brandao I."/>
            <person name="Espirito Santo C."/>
            <person name="Trovao J."/>
            <person name="Verissimo A."/>
            <person name="Costa J."/>
            <person name="Tiago I."/>
        </authorList>
    </citation>
    <scope>NUCLEOTIDE SEQUENCE</scope>
    <source>
        <strain evidence="1">KWT182</strain>
    </source>
</reference>
<dbReference type="EMBL" id="CP157947">
    <property type="protein sequence ID" value="XBS68466.1"/>
    <property type="molecule type" value="Genomic_DNA"/>
</dbReference>
<gene>
    <name evidence="1" type="ORF">ABK905_17350</name>
</gene>
<organism evidence="1">
    <name type="scientific">Acerihabitans sp. KWT182</name>
    <dbReference type="NCBI Taxonomy" id="3157919"/>
    <lineage>
        <taxon>Bacteria</taxon>
        <taxon>Pseudomonadati</taxon>
        <taxon>Pseudomonadota</taxon>
        <taxon>Gammaproteobacteria</taxon>
        <taxon>Enterobacterales</taxon>
        <taxon>Pectobacteriaceae</taxon>
        <taxon>Acerihabitans</taxon>
    </lineage>
</organism>
<dbReference type="AlphaFoldDB" id="A0AAU7Q7T9"/>
<dbReference type="PANTHER" id="PTHR34309">
    <property type="entry name" value="SLR1406 PROTEIN"/>
    <property type="match status" value="1"/>
</dbReference>
<dbReference type="PANTHER" id="PTHR34309:SF1">
    <property type="entry name" value="PROTEIN GLCG"/>
    <property type="match status" value="1"/>
</dbReference>
<dbReference type="Gene3D" id="3.30.450.150">
    <property type="entry name" value="Haem-degrading domain"/>
    <property type="match status" value="1"/>
</dbReference>
<dbReference type="InterPro" id="IPR052517">
    <property type="entry name" value="GlcG_carb_metab_protein"/>
</dbReference>
<dbReference type="Pfam" id="PF03928">
    <property type="entry name" value="HbpS-like"/>
    <property type="match status" value="1"/>
</dbReference>
<dbReference type="InterPro" id="IPR038084">
    <property type="entry name" value="PduO/GlcC-like_sf"/>
</dbReference>
<evidence type="ECO:0000313" key="1">
    <source>
        <dbReference type="EMBL" id="XBS68466.1"/>
    </source>
</evidence>